<organism evidence="2 3">
    <name type="scientific">Kitasatospora aureofaciens</name>
    <name type="common">Streptomyces aureofaciens</name>
    <dbReference type="NCBI Taxonomy" id="1894"/>
    <lineage>
        <taxon>Bacteria</taxon>
        <taxon>Bacillati</taxon>
        <taxon>Actinomycetota</taxon>
        <taxon>Actinomycetes</taxon>
        <taxon>Kitasatosporales</taxon>
        <taxon>Streptomycetaceae</taxon>
        <taxon>Kitasatospora</taxon>
    </lineage>
</organism>
<evidence type="ECO:0000313" key="1">
    <source>
        <dbReference type="EMBL" id="GGU60798.1"/>
    </source>
</evidence>
<reference evidence="2" key="4">
    <citation type="submission" date="2016-08" db="EMBL/GenBank/DDBJ databases">
        <title>Sequencing, Assembly and Comparative Genomics of S. aureofaciens ATCC 10762.</title>
        <authorList>
            <person name="Gradnigo J.S."/>
            <person name="Johnson N."/>
            <person name="Somerville G.A."/>
        </authorList>
    </citation>
    <scope>NUCLEOTIDE SEQUENCE [LARGE SCALE GENOMIC DNA]</scope>
    <source>
        <strain evidence="2">ATCC 10762</strain>
    </source>
</reference>
<accession>A0A8H9HJV6</accession>
<accession>A0A1E7MYN0</accession>
<comment type="caution">
    <text evidence="2">The sequence shown here is derived from an EMBL/GenBank/DDBJ whole genome shotgun (WGS) entry which is preliminary data.</text>
</comment>
<reference evidence="3" key="3">
    <citation type="submission" date="2016-08" db="EMBL/GenBank/DDBJ databases">
        <title>Sequencing, assembly and comparative genomics of S. aureofaciens ATCC 10762.</title>
        <authorList>
            <person name="Gradnigo J.S."/>
            <person name="Johnson N."/>
            <person name="Somerville G.A."/>
        </authorList>
    </citation>
    <scope>NUCLEOTIDE SEQUENCE [LARGE SCALE GENOMIC DNA]</scope>
    <source>
        <strain evidence="3">ATCC 10762 / DSM 40127 / CCM 3239 / JCM 4008 / LMG 5968 / NBRC 12843 / NCIMB 8234 / A-377</strain>
    </source>
</reference>
<reference evidence="2 3" key="2">
    <citation type="submission" date="2014-07" db="EMBL/GenBank/DDBJ databases">
        <authorList>
            <person name="Zhang J.E."/>
            <person name="Yang H."/>
            <person name="Guo J."/>
            <person name="Deng Z."/>
            <person name="Luo H."/>
            <person name="Luo M."/>
            <person name="Zhao B."/>
        </authorList>
    </citation>
    <scope>NUCLEOTIDE SEQUENCE [LARGE SCALE GENOMIC DNA]</scope>
    <source>
        <strain evidence="2">ATCC 10762</strain>
        <strain evidence="3">ATCC 10762 / DSM 40127 / CCM 3239 / JCM 4008 / LMG 5968 / NBRC 12843 / NCIMB 8234 / A-377</strain>
    </source>
</reference>
<name>A0A1E7MYN0_KITAU</name>
<keyword evidence="3" id="KW-1185">Reference proteome</keyword>
<dbReference type="InterPro" id="IPR023393">
    <property type="entry name" value="START-like_dom_sf"/>
</dbReference>
<dbReference type="SUPFAM" id="SSF55961">
    <property type="entry name" value="Bet v1-like"/>
    <property type="match status" value="2"/>
</dbReference>
<evidence type="ECO:0000313" key="3">
    <source>
        <dbReference type="Proteomes" id="UP000037395"/>
    </source>
</evidence>
<dbReference type="Gene3D" id="3.30.530.20">
    <property type="match status" value="2"/>
</dbReference>
<sequence length="312" mass="34746">MSTIQHTTHSIDVDAPAEVVYTVIADALAWPRRFAPTLHVEREELGPGAERLRIWARANGEVKHWTSRRDLDADLRRIRFRQEASSAPVASMAGEWQVAERPGGTTLTLTHEFSALDDDPQGLRWISEATDRNSRSELAGIKDLAERWNRLAEFEFEFEDSVLVDAAPEAVYDFLRDAAAWPARLPHVARLDLREEAGGIQHMSMDTRTADGSEHTTESIRICFPESGIAYKQLRTPSMMAAHTGRWTVESTDRGVRVTSWHAVVLNPEAVPTVLGPDATAATARRFIREAAGGNSRATLGLAKRFAEERRG</sequence>
<dbReference type="InterPro" id="IPR019587">
    <property type="entry name" value="Polyketide_cyclase/dehydratase"/>
</dbReference>
<dbReference type="OrthoDB" id="3419705at2"/>
<dbReference type="Proteomes" id="UP000037395">
    <property type="component" value="Unassembled WGS sequence"/>
</dbReference>
<dbReference type="EMBL" id="JPRF03000065">
    <property type="protein sequence ID" value="OEV33538.1"/>
    <property type="molecule type" value="Genomic_DNA"/>
</dbReference>
<protein>
    <submittedName>
        <fullName evidence="2">Cyclase</fullName>
    </submittedName>
</protein>
<reference evidence="1" key="5">
    <citation type="submission" date="2020-09" db="EMBL/GenBank/DDBJ databases">
        <authorList>
            <person name="Sun Q."/>
            <person name="Ohkuma M."/>
        </authorList>
    </citation>
    <scope>NUCLEOTIDE SEQUENCE</scope>
    <source>
        <strain evidence="1">JCM 4434</strain>
    </source>
</reference>
<dbReference type="RefSeq" id="WP_030282611.1">
    <property type="nucleotide sequence ID" value="NZ_BMUB01000002.1"/>
</dbReference>
<dbReference type="KEGG" id="kau:B6264_18575"/>
<dbReference type="AlphaFoldDB" id="A0A1E7MYN0"/>
<dbReference type="CDD" id="cd08861">
    <property type="entry name" value="OtcD1_ARO-CYC_like"/>
    <property type="match status" value="2"/>
</dbReference>
<dbReference type="Pfam" id="PF10604">
    <property type="entry name" value="Polyketide_cyc2"/>
    <property type="match status" value="2"/>
</dbReference>
<proteinExistence type="predicted"/>
<dbReference type="GeneID" id="97484093"/>
<reference evidence="1" key="1">
    <citation type="journal article" date="2014" name="Int. J. Syst. Evol. Microbiol.">
        <title>Complete genome sequence of Corynebacterium casei LMG S-19264T (=DSM 44701T), isolated from a smear-ripened cheese.</title>
        <authorList>
            <consortium name="US DOE Joint Genome Institute (JGI-PGF)"/>
            <person name="Walter F."/>
            <person name="Albersmeier A."/>
            <person name="Kalinowski J."/>
            <person name="Ruckert C."/>
        </authorList>
    </citation>
    <scope>NUCLEOTIDE SEQUENCE</scope>
    <source>
        <strain evidence="1">JCM 4434</strain>
    </source>
</reference>
<dbReference type="Proteomes" id="UP000610124">
    <property type="component" value="Unassembled WGS sequence"/>
</dbReference>
<dbReference type="EMBL" id="BMUB01000002">
    <property type="protein sequence ID" value="GGU60798.1"/>
    <property type="molecule type" value="Genomic_DNA"/>
</dbReference>
<gene>
    <name evidence="1" type="ORF">GCM10010502_09220</name>
    <name evidence="2" type="ORF">HS99_0013355</name>
</gene>
<evidence type="ECO:0000313" key="2">
    <source>
        <dbReference type="EMBL" id="OEV33538.1"/>
    </source>
</evidence>